<accession>A0A7I7L5F6</accession>
<proteinExistence type="predicted"/>
<dbReference type="EMBL" id="AP022572">
    <property type="protein sequence ID" value="BBX54880.1"/>
    <property type="molecule type" value="Genomic_DNA"/>
</dbReference>
<dbReference type="AlphaFoldDB" id="A0A7I7L5F6"/>
<evidence type="ECO:0000313" key="2">
    <source>
        <dbReference type="Proteomes" id="UP000467164"/>
    </source>
</evidence>
<gene>
    <name evidence="1" type="ORF">MSHO_02250</name>
</gene>
<dbReference type="KEGG" id="msho:MSHO_02250"/>
<dbReference type="Proteomes" id="UP000467164">
    <property type="component" value="Chromosome"/>
</dbReference>
<evidence type="ECO:0000313" key="1">
    <source>
        <dbReference type="EMBL" id="BBX54880.1"/>
    </source>
</evidence>
<organism evidence="1 2">
    <name type="scientific">Mycobacterium shottsii</name>
    <dbReference type="NCBI Taxonomy" id="133549"/>
    <lineage>
        <taxon>Bacteria</taxon>
        <taxon>Bacillati</taxon>
        <taxon>Actinomycetota</taxon>
        <taxon>Actinomycetes</taxon>
        <taxon>Mycobacteriales</taxon>
        <taxon>Mycobacteriaceae</taxon>
        <taxon>Mycobacterium</taxon>
        <taxon>Mycobacterium ulcerans group</taxon>
    </lineage>
</organism>
<protein>
    <submittedName>
        <fullName evidence="1">Uncharacterized protein</fullName>
    </submittedName>
</protein>
<sequence>MCYSRMPILRRICGAGTSRTAAYHDAPAMARRVGDTARTDRLGGSIGRNKFELAQEGSQDGCHLHVRKGGADTPMYAAAERYHA</sequence>
<keyword evidence="2" id="KW-1185">Reference proteome</keyword>
<name>A0A7I7L5F6_9MYCO</name>
<reference evidence="1 2" key="1">
    <citation type="journal article" date="2019" name="Emerg. Microbes Infect.">
        <title>Comprehensive subspecies identification of 175 nontuberculous mycobacteria species based on 7547 genomic profiles.</title>
        <authorList>
            <person name="Matsumoto Y."/>
            <person name="Kinjo T."/>
            <person name="Motooka D."/>
            <person name="Nabeya D."/>
            <person name="Jung N."/>
            <person name="Uechi K."/>
            <person name="Horii T."/>
            <person name="Iida T."/>
            <person name="Fujita J."/>
            <person name="Nakamura S."/>
        </authorList>
    </citation>
    <scope>NUCLEOTIDE SEQUENCE [LARGE SCALE GENOMIC DNA]</scope>
    <source>
        <strain evidence="1 2">JCM 12657</strain>
    </source>
</reference>